<dbReference type="EMBL" id="JAQIZZ010000008">
    <property type="protein sequence ID" value="KAJ5525527.1"/>
    <property type="molecule type" value="Genomic_DNA"/>
</dbReference>
<dbReference type="InterPro" id="IPR032675">
    <property type="entry name" value="LRR_dom_sf"/>
</dbReference>
<gene>
    <name evidence="2" type="ORF">N7494_012177</name>
</gene>
<dbReference type="InterPro" id="IPR001810">
    <property type="entry name" value="F-box_dom"/>
</dbReference>
<organism evidence="2 3">
    <name type="scientific">Penicillium frequentans</name>
    <dbReference type="NCBI Taxonomy" id="3151616"/>
    <lineage>
        <taxon>Eukaryota</taxon>
        <taxon>Fungi</taxon>
        <taxon>Dikarya</taxon>
        <taxon>Ascomycota</taxon>
        <taxon>Pezizomycotina</taxon>
        <taxon>Eurotiomycetes</taxon>
        <taxon>Eurotiomycetidae</taxon>
        <taxon>Eurotiales</taxon>
        <taxon>Aspergillaceae</taxon>
        <taxon>Penicillium</taxon>
    </lineage>
</organism>
<evidence type="ECO:0000313" key="3">
    <source>
        <dbReference type="Proteomes" id="UP001220324"/>
    </source>
</evidence>
<reference evidence="2 3" key="1">
    <citation type="journal article" date="2023" name="IMA Fungus">
        <title>Comparative genomic study of the Penicillium genus elucidates a diverse pangenome and 15 lateral gene transfer events.</title>
        <authorList>
            <person name="Petersen C."/>
            <person name="Sorensen T."/>
            <person name="Nielsen M.R."/>
            <person name="Sondergaard T.E."/>
            <person name="Sorensen J.L."/>
            <person name="Fitzpatrick D.A."/>
            <person name="Frisvad J.C."/>
            <person name="Nielsen K.L."/>
        </authorList>
    </citation>
    <scope>NUCLEOTIDE SEQUENCE [LARGE SCALE GENOMIC DNA]</scope>
    <source>
        <strain evidence="2 3">IBT 35679</strain>
    </source>
</reference>
<dbReference type="Gene3D" id="3.80.10.10">
    <property type="entry name" value="Ribonuclease Inhibitor"/>
    <property type="match status" value="1"/>
</dbReference>
<evidence type="ECO:0000313" key="2">
    <source>
        <dbReference type="EMBL" id="KAJ5525527.1"/>
    </source>
</evidence>
<feature type="domain" description="F-box" evidence="1">
    <location>
        <begin position="1"/>
        <end position="49"/>
    </location>
</feature>
<dbReference type="AlphaFoldDB" id="A0AAD6CNX4"/>
<proteinExistence type="predicted"/>
<dbReference type="Proteomes" id="UP001220324">
    <property type="component" value="Unassembled WGS sequence"/>
</dbReference>
<dbReference type="Pfam" id="PF00646">
    <property type="entry name" value="F-box"/>
    <property type="match status" value="1"/>
</dbReference>
<dbReference type="PROSITE" id="PS50181">
    <property type="entry name" value="FBOX"/>
    <property type="match status" value="1"/>
</dbReference>
<sequence length="462" mass="52683">MSITRIPTELVNEICSYLELSDWCTLRNTCNSLYTKSWEEFVNRYFKSICMSVTSDGLRRLEDLAADEDLRVRVQELWIKPELFKGRYQLSLEAFRRTGHAEACRTMGMDLEECYTQYQAISADHLQILETETLANTLTTCVARFENLKTFGLRSSSKASRHGPKNDLFTIGQDHVLAFSAIMKAVVTNNRRLRTLHTCNGYHNSLTATGLSISQDTQKLLPPLLRELEDLHLCELAQSPDENPTNILSEILVEAAPSLKVLTYSQCCPNRNMSPSYLTEISERLNFTQLTELHLCWVEITLYSFETFLRTAAPTLKSLRLESVNLNENNKPPLISDDEAITLGKRWLGIMKDPTNRALGHIFAMLLDQTSLDYLSMEAIDFRHYPITIMDSLSDVSGKPSSMDSSVTCYDSARARISFREWISKLQAQPSRYLGHNLPGRSVVAAHILVRRSRPRARRLLR</sequence>
<dbReference type="SUPFAM" id="SSF81383">
    <property type="entry name" value="F-box domain"/>
    <property type="match status" value="1"/>
</dbReference>
<keyword evidence="3" id="KW-1185">Reference proteome</keyword>
<comment type="caution">
    <text evidence="2">The sequence shown here is derived from an EMBL/GenBank/DDBJ whole genome shotgun (WGS) entry which is preliminary data.</text>
</comment>
<accession>A0AAD6CNX4</accession>
<dbReference type="InterPro" id="IPR036047">
    <property type="entry name" value="F-box-like_dom_sf"/>
</dbReference>
<protein>
    <recommendedName>
        <fullName evidence="1">F-box domain-containing protein</fullName>
    </recommendedName>
</protein>
<evidence type="ECO:0000259" key="1">
    <source>
        <dbReference type="PROSITE" id="PS50181"/>
    </source>
</evidence>
<name>A0AAD6CNX4_9EURO</name>